<dbReference type="Proteomes" id="UP000214880">
    <property type="component" value="Unassembled WGS sequence"/>
</dbReference>
<sequence>MAKIKLTISAESAQAIKALQDVAKAAGQTGKDVKSAGSGANFSEATKSAGSFLGTLGKISVVGAAILYIFNQVKDAATALLGPGFEFNKSMEQNKLGLAGILQSMTFIGGKAVDFYTALSVSSDMMKKLQRDALRTAASTEDLVEVFRAILAPGLNANMLMDQIRQIAVVGTNAVKSLGVPRQQIVQELRDLVQGGITAAGSTLATALGITDADIKKAKNSAGGLYKYLMDRMAGFAETANKFPDTMAGKIDQLNEMWTMASAKFAEEFEEPIKEGLQFLSDLIGTINEETGELEINPAILAFMDDVQDGFKEVKELSSDIKNLFGNSFDPMASSAKNLYSAIKDVGSILTDLTRILTKVSVPGFELFGKVLDNEIKKLQWFTDKAKTLFDYLAQITGTKQPEPEKGWADFRRLEDTNNLPPITPAGNVTNKNADQNKLIENSQQALKIALAAIEADAKKAVTAIKQEQDQLKVAYEQALISAEEYMRRKTEMEMKEQQIAVDQAQRKLEATQGALFDKDEDQNTAVSKADNELDIEIEKLKTFGVSLDDVNKAINAMSAAGQTWRKELENVNIDGLQDNAKTAIDALGAYFYKLTGQQMVVSSGLRDWGGHVNGTKFDVVDAGASELLEKNINGIRDKIIAYAESIGLQVLDEYDNPSEHATGGHLDINAKDFTATMAAQVKAKIGTVLTKSGLEYLNAILTLMGEADEISKSLAEAKGDVSTRQKAELTAKYNDLIKKFEVNGMADAVKDIQDLQKMQFAQIDFSQAQKDLEIANEEMTTAQIDLLNSLATGAMSATEVSDEYVRQYNAKTRVILADLRLQLDSAVKLGDRDLANKIRAAIRGITDKISEFFDAVIARIDAELQNEIAMIDADRSLTSMQKSDAIDAANRRAAADKAVEYETKAQKIRDSGGNIGDAIDYENAATLNRKLAEIPTLLEKIHESSKRAFEDGLLTFLTDGINQCASLGDAILDLANTVLSAIQRVYAEALTKNIMSLMGLGPNRVFTLPTQNVTASTQNFAEGGSIDSGIVEGPGTSVSDSILAWVDNVGRFIRISNGEFVMRGTAVTKYGRDLLERLNSGQVPTGMLKAYAGGGSLTNRSFAGTDAPGPQSVAANLTAGDTTVNLRNVNVFDRDEIIGGYMRGRSGERVLMNFVKNNAATVNHMLKMRG</sequence>
<gene>
    <name evidence="2" type="ORF">SAMN04488502_11526</name>
</gene>
<dbReference type="EMBL" id="FNHB01000015">
    <property type="protein sequence ID" value="SDN23153.1"/>
    <property type="molecule type" value="Genomic_DNA"/>
</dbReference>
<reference evidence="2 3" key="1">
    <citation type="submission" date="2016-10" db="EMBL/GenBank/DDBJ databases">
        <authorList>
            <person name="de Groot N.N."/>
        </authorList>
    </citation>
    <scope>NUCLEOTIDE SEQUENCE [LARGE SCALE GENOMIC DNA]</scope>
    <source>
        <strain evidence="2 3">DSM 1736</strain>
    </source>
</reference>
<proteinExistence type="predicted"/>
<protein>
    <submittedName>
        <fullName evidence="2">Uncharacterized protein</fullName>
    </submittedName>
</protein>
<dbReference type="RefSeq" id="WP_092074945.1">
    <property type="nucleotide sequence ID" value="NZ_FNHB01000015.1"/>
</dbReference>
<dbReference type="OrthoDB" id="1672042at2"/>
<dbReference type="AlphaFoldDB" id="A0A1G9ZRA4"/>
<accession>A0A1G9ZRA4</accession>
<evidence type="ECO:0000313" key="3">
    <source>
        <dbReference type="Proteomes" id="UP000214880"/>
    </source>
</evidence>
<feature type="coiled-coil region" evidence="1">
    <location>
        <begin position="451"/>
        <end position="515"/>
    </location>
</feature>
<feature type="coiled-coil region" evidence="1">
    <location>
        <begin position="759"/>
        <end position="786"/>
    </location>
</feature>
<keyword evidence="1" id="KW-0175">Coiled coil</keyword>
<keyword evidence="3" id="KW-1185">Reference proteome</keyword>
<name>A0A1G9ZRA4_9FIRM</name>
<dbReference type="STRING" id="146817.SAMN04488502_11526"/>
<evidence type="ECO:0000313" key="2">
    <source>
        <dbReference type="EMBL" id="SDN23153.1"/>
    </source>
</evidence>
<organism evidence="2 3">
    <name type="scientific">Dendrosporobacter quercicolus</name>
    <dbReference type="NCBI Taxonomy" id="146817"/>
    <lineage>
        <taxon>Bacteria</taxon>
        <taxon>Bacillati</taxon>
        <taxon>Bacillota</taxon>
        <taxon>Negativicutes</taxon>
        <taxon>Selenomonadales</taxon>
        <taxon>Sporomusaceae</taxon>
        <taxon>Dendrosporobacter</taxon>
    </lineage>
</organism>
<evidence type="ECO:0000256" key="1">
    <source>
        <dbReference type="SAM" id="Coils"/>
    </source>
</evidence>